<evidence type="ECO:0000256" key="2">
    <source>
        <dbReference type="PROSITE-ProRule" id="PRU00708"/>
    </source>
</evidence>
<dbReference type="FunFam" id="1.25.40.10:FF:000090">
    <property type="entry name" value="Pentatricopeptide repeat-containing protein, chloroplastic"/>
    <property type="match status" value="1"/>
</dbReference>
<evidence type="ECO:0000313" key="3">
    <source>
        <dbReference type="EMBL" id="KAL2481629.1"/>
    </source>
</evidence>
<evidence type="ECO:0000256" key="1">
    <source>
        <dbReference type="ARBA" id="ARBA00022737"/>
    </source>
</evidence>
<dbReference type="InterPro" id="IPR046960">
    <property type="entry name" value="PPR_At4g14850-like_plant"/>
</dbReference>
<dbReference type="GO" id="GO:0009451">
    <property type="term" value="P:RNA modification"/>
    <property type="evidence" value="ECO:0007669"/>
    <property type="project" value="UniProtKB-ARBA"/>
</dbReference>
<dbReference type="InterPro" id="IPR002885">
    <property type="entry name" value="PPR_rpt"/>
</dbReference>
<feature type="repeat" description="PPR" evidence="2">
    <location>
        <begin position="406"/>
        <end position="440"/>
    </location>
</feature>
<reference evidence="4" key="1">
    <citation type="submission" date="2024-07" db="EMBL/GenBank/DDBJ databases">
        <title>Two chromosome-level genome assemblies of Korean endemic species Abeliophyllum distichum and Forsythia ovata (Oleaceae).</title>
        <authorList>
            <person name="Jang H."/>
        </authorList>
    </citation>
    <scope>NUCLEOTIDE SEQUENCE [LARGE SCALE GENOMIC DNA]</scope>
</reference>
<organism evidence="3 4">
    <name type="scientific">Abeliophyllum distichum</name>
    <dbReference type="NCBI Taxonomy" id="126358"/>
    <lineage>
        <taxon>Eukaryota</taxon>
        <taxon>Viridiplantae</taxon>
        <taxon>Streptophyta</taxon>
        <taxon>Embryophyta</taxon>
        <taxon>Tracheophyta</taxon>
        <taxon>Spermatophyta</taxon>
        <taxon>Magnoliopsida</taxon>
        <taxon>eudicotyledons</taxon>
        <taxon>Gunneridae</taxon>
        <taxon>Pentapetalae</taxon>
        <taxon>asterids</taxon>
        <taxon>lamiids</taxon>
        <taxon>Lamiales</taxon>
        <taxon>Oleaceae</taxon>
        <taxon>Forsythieae</taxon>
        <taxon>Abeliophyllum</taxon>
    </lineage>
</organism>
<dbReference type="AlphaFoldDB" id="A0ABD1R350"/>
<dbReference type="PROSITE" id="PS51375">
    <property type="entry name" value="PPR"/>
    <property type="match status" value="5"/>
</dbReference>
<dbReference type="FunFam" id="1.25.40.10:FF:000227">
    <property type="entry name" value="Pentatricopeptide repeat-containing protein At3g13880"/>
    <property type="match status" value="1"/>
</dbReference>
<gene>
    <name evidence="3" type="ORF">Adt_34595</name>
</gene>
<evidence type="ECO:0000313" key="4">
    <source>
        <dbReference type="Proteomes" id="UP001604336"/>
    </source>
</evidence>
<comment type="caution">
    <text evidence="3">The sequence shown here is derived from an EMBL/GenBank/DDBJ whole genome shotgun (WGS) entry which is preliminary data.</text>
</comment>
<sequence>MMPQLSSLKSTVESLCDLKRLREALMLILSQPLETYHYCLSSKVLQLCTELKSRKSGHLIHSHLITNEFPLSTYLTTKLIVFYSKIGDMESARKLFDRMPERGVVPWTAMISGYSQNGDSENALKIFSAMHKEGVKANQFTYGSALSACTNLMCLERGKQIQGCVQKGKFVENLFVLSALVDLHSKSGKMEDAYRVFQSMKRRDLVSWNTMIGGYVVQGFNDDAFIVFRMMLREGMFPDCFSFGRVLSASVRSGGLMKVSLLHGYIIRLGFGLHTSLSGSLIDAYVKCGSTTSANQVYKNMQNKDIISCTALITGYAREGTKSIDALELFNDAHRNVGIDDVFLCSMLNISANMASLNLGRQLHSMAMKYWNQHDVAIGNALIDMYSKSGVVEFASRVFDEMEEKNIISWTSLITGYGRHGYGHEAVALYEKMEDEGLKPNDITFLSLLFACSHSGLTAQGWKCFSSMVSKHNVLPRAEHYSCLVDLFARASRLEEAYDLVCKMTTESNASFWSTILGACNIHGNVILGEIAARHLFNMEPENPVNYVVLSSIYAAAGLWDSARKTRKLMEEKSSLKNTGSNKWKSDCESEISISLASRQLPSIAEIATSCLPTYHHRPTHACFSHDLAFIAFLELLPSLPDRSSFFETWKEYEMNETREGWFQSRPFLPLKRTSTLFLILEMLQLRQVILCADLVKAVPDEHKKFLAVLVWVQEETKEGFQNSILVAVHAGLEKSKVFEEQLKNLKAKDTRIPKVEALSGRKNVWNIPEGLSKTPTAVISGHHGKLHIDQLRLIIDEGGGMENNPVAAVVLHSEKIVCDTDQLMK</sequence>
<dbReference type="NCBIfam" id="TIGR00756">
    <property type="entry name" value="PPR"/>
    <property type="match status" value="6"/>
</dbReference>
<dbReference type="PANTHER" id="PTHR24015:SF1935">
    <property type="entry name" value="TETRATRICOPEPTIDE REPEAT (TPR)-LIKE SUPERFAMILY PROTEIN"/>
    <property type="match status" value="1"/>
</dbReference>
<feature type="repeat" description="PPR" evidence="2">
    <location>
        <begin position="204"/>
        <end position="238"/>
    </location>
</feature>
<feature type="repeat" description="PPR" evidence="2">
    <location>
        <begin position="103"/>
        <end position="137"/>
    </location>
</feature>
<dbReference type="Pfam" id="PF01535">
    <property type="entry name" value="PPR"/>
    <property type="match status" value="2"/>
</dbReference>
<dbReference type="Proteomes" id="UP001604336">
    <property type="component" value="Unassembled WGS sequence"/>
</dbReference>
<protein>
    <submittedName>
        <fullName evidence="3">Tetratricopeptide repeat (TPR)-like superfamily protein</fullName>
    </submittedName>
</protein>
<dbReference type="InterPro" id="IPR046848">
    <property type="entry name" value="E_motif"/>
</dbReference>
<dbReference type="EMBL" id="JBFOLK010000010">
    <property type="protein sequence ID" value="KAL2481629.1"/>
    <property type="molecule type" value="Genomic_DNA"/>
</dbReference>
<dbReference type="Pfam" id="PF13041">
    <property type="entry name" value="PPR_2"/>
    <property type="match status" value="3"/>
</dbReference>
<accession>A0ABD1R350</accession>
<dbReference type="FunFam" id="1.25.40.10:FF:000381">
    <property type="entry name" value="Pentatricopeptide repeat-containing protein"/>
    <property type="match status" value="1"/>
</dbReference>
<keyword evidence="4" id="KW-1185">Reference proteome</keyword>
<dbReference type="Pfam" id="PF20431">
    <property type="entry name" value="E_motif"/>
    <property type="match status" value="1"/>
</dbReference>
<feature type="repeat" description="PPR" evidence="2">
    <location>
        <begin position="375"/>
        <end position="405"/>
    </location>
</feature>
<dbReference type="Gene3D" id="1.25.40.10">
    <property type="entry name" value="Tetratricopeptide repeat domain"/>
    <property type="match status" value="4"/>
</dbReference>
<dbReference type="PANTHER" id="PTHR24015">
    <property type="entry name" value="OS07G0578800 PROTEIN-RELATED"/>
    <property type="match status" value="1"/>
</dbReference>
<keyword evidence="1" id="KW-0677">Repeat</keyword>
<name>A0ABD1R350_9LAMI</name>
<dbReference type="InterPro" id="IPR011990">
    <property type="entry name" value="TPR-like_helical_dom_sf"/>
</dbReference>
<proteinExistence type="predicted"/>
<feature type="repeat" description="PPR" evidence="2">
    <location>
        <begin position="173"/>
        <end position="203"/>
    </location>
</feature>